<dbReference type="AlphaFoldDB" id="A0A380BA65"/>
<accession>A0A380BA65</accession>
<evidence type="ECO:0000256" key="1">
    <source>
        <dbReference type="ARBA" id="ARBA00008668"/>
    </source>
</evidence>
<gene>
    <name evidence="4" type="primary">yesY</name>
    <name evidence="4" type="ORF">NCTC11388_00079</name>
</gene>
<evidence type="ECO:0000259" key="3">
    <source>
        <dbReference type="Pfam" id="PF13472"/>
    </source>
</evidence>
<protein>
    <submittedName>
        <fullName evidence="4">Probable rhamnogalacturonan acetylesterase yesY</fullName>
        <ecNumber evidence="4">3.1.1.-</ecNumber>
    </submittedName>
</protein>
<dbReference type="GO" id="GO:0016788">
    <property type="term" value="F:hydrolase activity, acting on ester bonds"/>
    <property type="evidence" value="ECO:0007669"/>
    <property type="project" value="UniProtKB-ARBA"/>
</dbReference>
<evidence type="ECO:0000313" key="5">
    <source>
        <dbReference type="Proteomes" id="UP000254893"/>
    </source>
</evidence>
<dbReference type="EC" id="3.1.1.-" evidence="4"/>
<sequence length="246" mass="27770">MAVSFTAPQRRPLIFLIGDSTVKNGKGKGEAGQWGWGSVLEQYFDTTRIDIQNRALGGTSSRTFISKGLWKNVLDQLNKDDFLVVQFGHNDGGPLDDTARARGTIKGIGDEVKTIYNPLLRQEETIHTYGWYLTKMIQEAKQKGAHVIICSPIPRDRWKDHKVERAEGSYPVWAEQVAQNNKVPFIDLHNLIADEYDRIGKQKVAAYFTAADHTHTSYEGAQKNAQTVVQAIKELKQTELRNYLLP</sequence>
<dbReference type="Pfam" id="PF13472">
    <property type="entry name" value="Lipase_GDSL_2"/>
    <property type="match status" value="1"/>
</dbReference>
<organism evidence="4 5">
    <name type="scientific">Sphingobacterium spiritivorum</name>
    <name type="common">Flavobacterium spiritivorum</name>
    <dbReference type="NCBI Taxonomy" id="258"/>
    <lineage>
        <taxon>Bacteria</taxon>
        <taxon>Pseudomonadati</taxon>
        <taxon>Bacteroidota</taxon>
        <taxon>Sphingobacteriia</taxon>
        <taxon>Sphingobacteriales</taxon>
        <taxon>Sphingobacteriaceae</taxon>
        <taxon>Sphingobacterium</taxon>
    </lineage>
</organism>
<dbReference type="InterPro" id="IPR036514">
    <property type="entry name" value="SGNH_hydro_sf"/>
</dbReference>
<name>A0A380BA65_SPHSI</name>
<evidence type="ECO:0000256" key="2">
    <source>
        <dbReference type="ARBA" id="ARBA00022801"/>
    </source>
</evidence>
<dbReference type="InterPro" id="IPR013830">
    <property type="entry name" value="SGNH_hydro"/>
</dbReference>
<keyword evidence="2 4" id="KW-0378">Hydrolase</keyword>
<dbReference type="Proteomes" id="UP000254893">
    <property type="component" value="Unassembled WGS sequence"/>
</dbReference>
<dbReference type="CDD" id="cd01821">
    <property type="entry name" value="Rhamnogalacturan_acetylesterase_like"/>
    <property type="match status" value="1"/>
</dbReference>
<dbReference type="PANTHER" id="PTHR43695:SF1">
    <property type="entry name" value="RHAMNOGALACTURONAN ACETYLESTERASE"/>
    <property type="match status" value="1"/>
</dbReference>
<dbReference type="Gene3D" id="3.40.50.1110">
    <property type="entry name" value="SGNH hydrolase"/>
    <property type="match status" value="1"/>
</dbReference>
<dbReference type="InterPro" id="IPR037459">
    <property type="entry name" value="RhgT-like"/>
</dbReference>
<reference evidence="4 5" key="1">
    <citation type="submission" date="2018-06" db="EMBL/GenBank/DDBJ databases">
        <authorList>
            <consortium name="Pathogen Informatics"/>
            <person name="Doyle S."/>
        </authorList>
    </citation>
    <scope>NUCLEOTIDE SEQUENCE [LARGE SCALE GENOMIC DNA]</scope>
    <source>
        <strain evidence="4 5">NCTC11388</strain>
    </source>
</reference>
<dbReference type="EMBL" id="UGYW01000001">
    <property type="protein sequence ID" value="SUI96668.1"/>
    <property type="molecule type" value="Genomic_DNA"/>
</dbReference>
<dbReference type="SUPFAM" id="SSF52266">
    <property type="entry name" value="SGNH hydrolase"/>
    <property type="match status" value="1"/>
</dbReference>
<evidence type="ECO:0000313" key="4">
    <source>
        <dbReference type="EMBL" id="SUI96668.1"/>
    </source>
</evidence>
<dbReference type="PANTHER" id="PTHR43695">
    <property type="entry name" value="PUTATIVE (AFU_ORTHOLOGUE AFUA_2G17250)-RELATED"/>
    <property type="match status" value="1"/>
</dbReference>
<feature type="domain" description="SGNH hydrolase-type esterase" evidence="3">
    <location>
        <begin position="16"/>
        <end position="199"/>
    </location>
</feature>
<dbReference type="RefSeq" id="WP_115168674.1">
    <property type="nucleotide sequence ID" value="NZ_UGYW01000001.1"/>
</dbReference>
<comment type="similarity">
    <text evidence="1">Belongs to the 'GDSL' lipolytic enzyme family.</text>
</comment>
<proteinExistence type="inferred from homology"/>